<feature type="domain" description="LysM" evidence="16">
    <location>
        <begin position="39"/>
        <end position="84"/>
    </location>
</feature>
<dbReference type="InterPro" id="IPR005490">
    <property type="entry name" value="LD_TPept_cat_dom"/>
</dbReference>
<dbReference type="SUPFAM" id="SSF141523">
    <property type="entry name" value="L,D-transpeptidase catalytic domain-like"/>
    <property type="match status" value="1"/>
</dbReference>
<dbReference type="Pfam" id="PF17969">
    <property type="entry name" value="Ldt_C"/>
    <property type="match status" value="1"/>
</dbReference>
<dbReference type="SMART" id="SM00257">
    <property type="entry name" value="LysM"/>
    <property type="match status" value="1"/>
</dbReference>
<dbReference type="GO" id="GO:0008360">
    <property type="term" value="P:regulation of cell shape"/>
    <property type="evidence" value="ECO:0007669"/>
    <property type="project" value="UniProtKB-UniRule"/>
</dbReference>
<organism evidence="18 19">
    <name type="scientific">Morganella psychrotolerans</name>
    <dbReference type="NCBI Taxonomy" id="368603"/>
    <lineage>
        <taxon>Bacteria</taxon>
        <taxon>Pseudomonadati</taxon>
        <taxon>Pseudomonadota</taxon>
        <taxon>Gammaproteobacteria</taxon>
        <taxon>Enterobacterales</taxon>
        <taxon>Morganellaceae</taxon>
        <taxon>Morganella</taxon>
    </lineage>
</organism>
<feature type="region of interest" description="Disordered" evidence="14">
    <location>
        <begin position="341"/>
        <end position="361"/>
    </location>
</feature>
<feature type="signal peptide" evidence="15">
    <location>
        <begin position="1"/>
        <end position="22"/>
    </location>
</feature>
<dbReference type="STRING" id="368603.AYY16_05495"/>
<evidence type="ECO:0000256" key="9">
    <source>
        <dbReference type="ARBA" id="ARBA00022960"/>
    </source>
</evidence>
<evidence type="ECO:0000256" key="10">
    <source>
        <dbReference type="ARBA" id="ARBA00022984"/>
    </source>
</evidence>
<dbReference type="Gene3D" id="3.10.350.10">
    <property type="entry name" value="LysM domain"/>
    <property type="match status" value="1"/>
</dbReference>
<reference evidence="18 19" key="1">
    <citation type="submission" date="2016-06" db="EMBL/GenBank/DDBJ databases">
        <authorList>
            <person name="Kjaerup R.B."/>
            <person name="Dalgaard T.S."/>
            <person name="Juul-Madsen H.R."/>
        </authorList>
    </citation>
    <scope>NUCLEOTIDE SEQUENCE [LARGE SCALE GENOMIC DNA]</scope>
    <source>
        <strain evidence="18 19">GCSL-Mp3</strain>
    </source>
</reference>
<dbReference type="PANTHER" id="PTHR30582:SF24">
    <property type="entry name" value="L,D-TRANSPEPTIDASE ERFK_SRFK-RELATED"/>
    <property type="match status" value="1"/>
</dbReference>
<proteinExistence type="inferred from homology"/>
<evidence type="ECO:0000256" key="5">
    <source>
        <dbReference type="ARBA" id="ARBA00022679"/>
    </source>
</evidence>
<dbReference type="GO" id="GO:0071555">
    <property type="term" value="P:cell wall organization"/>
    <property type="evidence" value="ECO:0007669"/>
    <property type="project" value="UniProtKB-UniRule"/>
</dbReference>
<dbReference type="Gene3D" id="2.40.440.10">
    <property type="entry name" value="L,D-transpeptidase catalytic domain-like"/>
    <property type="match status" value="1"/>
</dbReference>
<dbReference type="PROSITE" id="PS52029">
    <property type="entry name" value="LD_TPASE"/>
    <property type="match status" value="1"/>
</dbReference>
<dbReference type="PROSITE" id="PS51782">
    <property type="entry name" value="LYSM"/>
    <property type="match status" value="1"/>
</dbReference>
<gene>
    <name evidence="18" type="ORF">AYY17_01715</name>
</gene>
<dbReference type="GO" id="GO:0071972">
    <property type="term" value="F:peptidoglycan L,D-transpeptidase activity"/>
    <property type="evidence" value="ECO:0007669"/>
    <property type="project" value="UniProtKB-ARBA"/>
</dbReference>
<evidence type="ECO:0000256" key="2">
    <source>
        <dbReference type="ARBA" id="ARBA00004752"/>
    </source>
</evidence>
<evidence type="ECO:0000256" key="1">
    <source>
        <dbReference type="ARBA" id="ARBA00004418"/>
    </source>
</evidence>
<evidence type="ECO:0000256" key="13">
    <source>
        <dbReference type="PROSITE-ProRule" id="PRU01373"/>
    </source>
</evidence>
<dbReference type="GO" id="GO:0018104">
    <property type="term" value="P:peptidoglycan-protein cross-linking"/>
    <property type="evidence" value="ECO:0007669"/>
    <property type="project" value="TreeGrafter"/>
</dbReference>
<evidence type="ECO:0000256" key="14">
    <source>
        <dbReference type="SAM" id="MobiDB-lite"/>
    </source>
</evidence>
<dbReference type="AlphaFoldDB" id="A0A1B8HQC7"/>
<evidence type="ECO:0000256" key="4">
    <source>
        <dbReference type="ARBA" id="ARBA00022676"/>
    </source>
</evidence>
<comment type="similarity">
    <text evidence="3">Belongs to the YkuD family.</text>
</comment>
<evidence type="ECO:0000256" key="11">
    <source>
        <dbReference type="ARBA" id="ARBA00023316"/>
    </source>
</evidence>
<dbReference type="Pfam" id="PF03734">
    <property type="entry name" value="YkuD"/>
    <property type="match status" value="1"/>
</dbReference>
<keyword evidence="4" id="KW-0328">Glycosyltransferase</keyword>
<dbReference type="CDD" id="cd16913">
    <property type="entry name" value="YkuD_like"/>
    <property type="match status" value="1"/>
</dbReference>
<dbReference type="InterPro" id="IPR041597">
    <property type="entry name" value="Ldt_C"/>
</dbReference>
<keyword evidence="10 13" id="KW-0573">Peptidoglycan synthesis</keyword>
<evidence type="ECO:0000313" key="18">
    <source>
        <dbReference type="EMBL" id="OBU11471.1"/>
    </source>
</evidence>
<evidence type="ECO:0000256" key="15">
    <source>
        <dbReference type="SAM" id="SignalP"/>
    </source>
</evidence>
<comment type="pathway">
    <text evidence="2 13">Cell wall biogenesis; peptidoglycan biosynthesis.</text>
</comment>
<feature type="chain" id="PRO_5008609934" evidence="15">
    <location>
        <begin position="23"/>
        <end position="361"/>
    </location>
</feature>
<evidence type="ECO:0000256" key="8">
    <source>
        <dbReference type="ARBA" id="ARBA00022801"/>
    </source>
</evidence>
<comment type="subcellular location">
    <subcellularLocation>
        <location evidence="1">Periplasm</location>
    </subcellularLocation>
</comment>
<dbReference type="GO" id="GO:0016757">
    <property type="term" value="F:glycosyltransferase activity"/>
    <property type="evidence" value="ECO:0007669"/>
    <property type="project" value="UniProtKB-KW"/>
</dbReference>
<accession>A0A1B8HQC7</accession>
<comment type="pathway">
    <text evidence="12">Glycan biosynthesis.</text>
</comment>
<keyword evidence="7" id="KW-0574">Periplasm</keyword>
<sequence length="361" mass="39013">MKRMLSLMGGLLLTITALTAQATEYELPANKGRVIGENTTYIVPDDGRSLEAIAAEYGIGLLAMLEANPGTDPYLPQAGSELIIPSQLILPDTPHQGIVINLAELRLYYYPQGTNTVKVYPIGIGQLGRDTPVMTTSVSQLIKDPTWTPTVNIRKAYAAQGITLPGVVPAGPENPMGLFALRLAHGRGEYLIHGTNADFGIGMRVSSGCIRLRPDDIKALFNTIPKGTRVQILNEPVKYAIEPDGKRYVEVHQPLSKNKNDDPQTMPIARSAGLISFIQSPDTNSDIVEQAIIRRSGMPVDVSRDAQYQQEEAASGSNTNFAPVEMDEEAEVKALNLKPADFAPGQLTQPGPIISENSGEE</sequence>
<dbReference type="CDD" id="cd00118">
    <property type="entry name" value="LysM"/>
    <property type="match status" value="1"/>
</dbReference>
<dbReference type="Proteomes" id="UP000092247">
    <property type="component" value="Unassembled WGS sequence"/>
</dbReference>
<dbReference type="GO" id="GO:0042597">
    <property type="term" value="C:periplasmic space"/>
    <property type="evidence" value="ECO:0007669"/>
    <property type="project" value="UniProtKB-SubCell"/>
</dbReference>
<feature type="active site" description="Nucleophile" evidence="13">
    <location>
        <position position="209"/>
    </location>
</feature>
<dbReference type="InterPro" id="IPR036779">
    <property type="entry name" value="LysM_dom_sf"/>
</dbReference>
<feature type="active site" description="Proton donor/acceptor" evidence="13">
    <location>
        <position position="193"/>
    </location>
</feature>
<dbReference type="FunFam" id="2.40.440.10:FF:000001">
    <property type="entry name" value="L,D-transpeptidase YbiS"/>
    <property type="match status" value="1"/>
</dbReference>
<evidence type="ECO:0000256" key="6">
    <source>
        <dbReference type="ARBA" id="ARBA00022729"/>
    </source>
</evidence>
<keyword evidence="6 15" id="KW-0732">Signal</keyword>
<protein>
    <submittedName>
        <fullName evidence="18">Peptidoglycan-binding protein</fullName>
    </submittedName>
</protein>
<evidence type="ECO:0000256" key="3">
    <source>
        <dbReference type="ARBA" id="ARBA00005992"/>
    </source>
</evidence>
<keyword evidence="9 13" id="KW-0133">Cell shape</keyword>
<dbReference type="UniPathway" id="UPA00219"/>
<comment type="caution">
    <text evidence="18">The sequence shown here is derived from an EMBL/GenBank/DDBJ whole genome shotgun (WGS) entry which is preliminary data.</text>
</comment>
<dbReference type="GO" id="GO:0005576">
    <property type="term" value="C:extracellular region"/>
    <property type="evidence" value="ECO:0007669"/>
    <property type="project" value="TreeGrafter"/>
</dbReference>
<keyword evidence="8" id="KW-0378">Hydrolase</keyword>
<evidence type="ECO:0000259" key="17">
    <source>
        <dbReference type="PROSITE" id="PS52029"/>
    </source>
</evidence>
<evidence type="ECO:0000256" key="12">
    <source>
        <dbReference type="ARBA" id="ARBA00060592"/>
    </source>
</evidence>
<keyword evidence="5" id="KW-0808">Transferase</keyword>
<dbReference type="InterPro" id="IPR018392">
    <property type="entry name" value="LysM"/>
</dbReference>
<evidence type="ECO:0000313" key="19">
    <source>
        <dbReference type="Proteomes" id="UP000092247"/>
    </source>
</evidence>
<keyword evidence="11 13" id="KW-0961">Cell wall biogenesis/degradation</keyword>
<dbReference type="PANTHER" id="PTHR30582">
    <property type="entry name" value="L,D-TRANSPEPTIDASE"/>
    <property type="match status" value="1"/>
</dbReference>
<dbReference type="RefSeq" id="WP_067420765.1">
    <property type="nucleotide sequence ID" value="NZ_CBCPID010000003.1"/>
</dbReference>
<evidence type="ECO:0000259" key="16">
    <source>
        <dbReference type="PROSITE" id="PS51782"/>
    </source>
</evidence>
<dbReference type="EMBL" id="LZEX01000001">
    <property type="protein sequence ID" value="OBU11471.1"/>
    <property type="molecule type" value="Genomic_DNA"/>
</dbReference>
<evidence type="ECO:0000256" key="7">
    <source>
        <dbReference type="ARBA" id="ARBA00022764"/>
    </source>
</evidence>
<dbReference type="InterPro" id="IPR038063">
    <property type="entry name" value="Transpep_catalytic_dom"/>
</dbReference>
<dbReference type="InterPro" id="IPR050979">
    <property type="entry name" value="LD-transpeptidase"/>
</dbReference>
<feature type="domain" description="L,D-TPase catalytic" evidence="17">
    <location>
        <begin position="96"/>
        <end position="233"/>
    </location>
</feature>
<name>A0A1B8HQC7_9GAMM</name>